<evidence type="ECO:0000313" key="3">
    <source>
        <dbReference type="Proteomes" id="UP000514462"/>
    </source>
</evidence>
<gene>
    <name evidence="2" type="ORF">HV331_01550</name>
</gene>
<feature type="transmembrane region" description="Helical" evidence="1">
    <location>
        <begin position="18"/>
        <end position="39"/>
    </location>
</feature>
<organism evidence="2 3">
    <name type="scientific">Klebsiella aerogenes</name>
    <name type="common">Enterobacter aerogenes</name>
    <dbReference type="NCBI Taxonomy" id="548"/>
    <lineage>
        <taxon>Bacteria</taxon>
        <taxon>Pseudomonadati</taxon>
        <taxon>Pseudomonadota</taxon>
        <taxon>Gammaproteobacteria</taxon>
        <taxon>Enterobacterales</taxon>
        <taxon>Enterobacteriaceae</taxon>
        <taxon>Klebsiella/Raoultella group</taxon>
        <taxon>Klebsiella</taxon>
    </lineage>
</organism>
<evidence type="ECO:0000256" key="1">
    <source>
        <dbReference type="SAM" id="Phobius"/>
    </source>
</evidence>
<reference evidence="3" key="1">
    <citation type="submission" date="2020-06" db="EMBL/GenBank/DDBJ databases">
        <title>REHAB project genomes.</title>
        <authorList>
            <person name="Shaw L.P."/>
        </authorList>
    </citation>
    <scope>NUCLEOTIDE SEQUENCE [LARGE SCALE GENOMIC DNA]</scope>
    <source>
        <strain evidence="3">RHBSTW-00938</strain>
    </source>
</reference>
<keyword evidence="1" id="KW-0472">Membrane</keyword>
<keyword evidence="1" id="KW-1133">Transmembrane helix</keyword>
<evidence type="ECO:0000313" key="2">
    <source>
        <dbReference type="EMBL" id="QMR38255.1"/>
    </source>
</evidence>
<name>A0AAP9U3P7_KLEAE</name>
<feature type="transmembrane region" description="Helical" evidence="1">
    <location>
        <begin position="51"/>
        <end position="80"/>
    </location>
</feature>
<protein>
    <submittedName>
        <fullName evidence="2">Uncharacterized protein</fullName>
    </submittedName>
</protein>
<proteinExistence type="predicted"/>
<dbReference type="EMBL" id="CP055904">
    <property type="protein sequence ID" value="QMR38255.1"/>
    <property type="molecule type" value="Genomic_DNA"/>
</dbReference>
<keyword evidence="1" id="KW-0812">Transmembrane</keyword>
<dbReference type="AlphaFoldDB" id="A0AAP9U3P7"/>
<feature type="transmembrane region" description="Helical" evidence="1">
    <location>
        <begin position="425"/>
        <end position="450"/>
    </location>
</feature>
<accession>A0AAP9U3P7</accession>
<dbReference type="Proteomes" id="UP000514462">
    <property type="component" value="Chromosome"/>
</dbReference>
<dbReference type="RefSeq" id="WP_182015031.1">
    <property type="nucleotide sequence ID" value="NZ_CP055904.1"/>
</dbReference>
<sequence length="459" mass="51582">MEWWLYSEQEDIQDEMPVLAVVIIYVALITVCLFIQALVWPENKPVTFEFFIPSVLLPACVLTTILFFVKMVLSATVCYAEIRKYIAKSWEVELKTYARKNIALAAWNALTPLEQPALNMLKLEGEFPLAPKTPLRIEIEDLFEQTRNEQIFTKLLTPMAMMLNGNNYRGIEIIVWVRGGDNFCVDALRRVLEHLNIPNANACEIEYLTECPEYGMVDKWIAAPDDNVINRIVITVDMHEEDSDSKSMESACAFLFTNHYVRGAGEKPVYLYQPMSGVADVEEKMPVYLEVKSVIAPKTLWYTGLSRVDKYPLLQALDAKNLASERLDMEASLGEKSAGYRWLALALAADAVRYAQGEQLVATSENNKFAITSLSSKKTNLPDKAKWGHTIPPVVHSVIVSGGLMISWLFYNVSFTPKPEHISTLWIVASIVIPAIIAVGTGLSLTVLAVNKAYQHMGY</sequence>
<feature type="transmembrane region" description="Helical" evidence="1">
    <location>
        <begin position="394"/>
        <end position="413"/>
    </location>
</feature>